<dbReference type="Proteomes" id="UP000759131">
    <property type="component" value="Unassembled WGS sequence"/>
</dbReference>
<evidence type="ECO:0000313" key="4">
    <source>
        <dbReference type="EMBL" id="CAD7636611.1"/>
    </source>
</evidence>
<organism evidence="4">
    <name type="scientific">Medioppia subpectinata</name>
    <dbReference type="NCBI Taxonomy" id="1979941"/>
    <lineage>
        <taxon>Eukaryota</taxon>
        <taxon>Metazoa</taxon>
        <taxon>Ecdysozoa</taxon>
        <taxon>Arthropoda</taxon>
        <taxon>Chelicerata</taxon>
        <taxon>Arachnida</taxon>
        <taxon>Acari</taxon>
        <taxon>Acariformes</taxon>
        <taxon>Sarcoptiformes</taxon>
        <taxon>Oribatida</taxon>
        <taxon>Brachypylina</taxon>
        <taxon>Oppioidea</taxon>
        <taxon>Oppiidae</taxon>
        <taxon>Medioppia</taxon>
    </lineage>
</organism>
<feature type="transmembrane region" description="Helical" evidence="2">
    <location>
        <begin position="200"/>
        <end position="224"/>
    </location>
</feature>
<dbReference type="EMBL" id="OC873466">
    <property type="protein sequence ID" value="CAD7636611.1"/>
    <property type="molecule type" value="Genomic_DNA"/>
</dbReference>
<keyword evidence="2" id="KW-1133">Transmembrane helix</keyword>
<dbReference type="InterPro" id="IPR038050">
    <property type="entry name" value="Neuro_actylchol_rec"/>
</dbReference>
<gene>
    <name evidence="4" type="ORF">OSB1V03_LOCUS16688</name>
</gene>
<keyword evidence="2" id="KW-0472">Membrane</keyword>
<evidence type="ECO:0000256" key="1">
    <source>
        <dbReference type="SAM" id="MobiDB-lite"/>
    </source>
</evidence>
<feature type="domain" description="Neurotransmitter-gated ion-channel transmembrane" evidence="3">
    <location>
        <begin position="1"/>
        <end position="215"/>
    </location>
</feature>
<keyword evidence="2" id="KW-0812">Transmembrane</keyword>
<keyword evidence="5" id="KW-1185">Reference proteome</keyword>
<protein>
    <recommendedName>
        <fullName evidence="3">Neurotransmitter-gated ion-channel transmembrane domain-containing protein</fullName>
    </recommendedName>
</protein>
<evidence type="ECO:0000256" key="2">
    <source>
        <dbReference type="SAM" id="Phobius"/>
    </source>
</evidence>
<dbReference type="GO" id="GO:0016020">
    <property type="term" value="C:membrane"/>
    <property type="evidence" value="ECO:0007669"/>
    <property type="project" value="InterPro"/>
</dbReference>
<dbReference type="AlphaFoldDB" id="A0A7R9QA48"/>
<dbReference type="InterPro" id="IPR006029">
    <property type="entry name" value="Neurotrans-gated_channel_TM"/>
</dbReference>
<dbReference type="Pfam" id="PF02932">
    <property type="entry name" value="Neur_chan_memb"/>
    <property type="match status" value="1"/>
</dbReference>
<feature type="non-terminal residue" evidence="4">
    <location>
        <position position="1"/>
    </location>
</feature>
<evidence type="ECO:0000259" key="3">
    <source>
        <dbReference type="Pfam" id="PF02932"/>
    </source>
</evidence>
<sequence>MVAFSVVMTVIVLNFHHRTTEHHDMPHWIRIIILTWLPKLLCIDRPGKVKPPRRRTGNTSNPSPKKRQEMTNLSNKIKELEQLHAPRHAMSNLMDGDEDFSHLNARCPTGCHSYSNIDSFHTNLYSMQNRSSDEPDISAYNPPLNDSPIDTSCPQSADCERQLSPIFKELKFITNRMRKEDELHEIINEWKFAAMVIDRLCLILFSTFAIVSTAVCLLSAPHLIA</sequence>
<dbReference type="EMBL" id="CAJPIZ010018891">
    <property type="protein sequence ID" value="CAG2116730.1"/>
    <property type="molecule type" value="Genomic_DNA"/>
</dbReference>
<feature type="region of interest" description="Disordered" evidence="1">
    <location>
        <begin position="47"/>
        <end position="70"/>
    </location>
</feature>
<dbReference type="SUPFAM" id="SSF90112">
    <property type="entry name" value="Neurotransmitter-gated ion-channel transmembrane pore"/>
    <property type="match status" value="1"/>
</dbReference>
<evidence type="ECO:0000313" key="5">
    <source>
        <dbReference type="Proteomes" id="UP000759131"/>
    </source>
</evidence>
<dbReference type="OrthoDB" id="5975154at2759"/>
<reference evidence="4" key="1">
    <citation type="submission" date="2020-11" db="EMBL/GenBank/DDBJ databases">
        <authorList>
            <person name="Tran Van P."/>
        </authorList>
    </citation>
    <scope>NUCLEOTIDE SEQUENCE</scope>
</reference>
<name>A0A7R9QA48_9ACAR</name>
<accession>A0A7R9QA48</accession>
<dbReference type="Gene3D" id="1.20.58.390">
    <property type="entry name" value="Neurotransmitter-gated ion-channel transmembrane domain"/>
    <property type="match status" value="2"/>
</dbReference>
<dbReference type="GO" id="GO:0006811">
    <property type="term" value="P:monoatomic ion transport"/>
    <property type="evidence" value="ECO:0007669"/>
    <property type="project" value="InterPro"/>
</dbReference>
<proteinExistence type="predicted"/>
<dbReference type="InterPro" id="IPR036719">
    <property type="entry name" value="Neuro-gated_channel_TM_sf"/>
</dbReference>